<dbReference type="Pfam" id="PF04607">
    <property type="entry name" value="RelA_SpoT"/>
    <property type="match status" value="1"/>
</dbReference>
<dbReference type="Gene3D" id="1.10.287.860">
    <property type="entry name" value="Nucleotidyltransferase"/>
    <property type="match status" value="1"/>
</dbReference>
<accession>A0A4R8LGR9</accession>
<evidence type="ECO:0000256" key="2">
    <source>
        <dbReference type="SAM" id="Coils"/>
    </source>
</evidence>
<dbReference type="Gene3D" id="3.30.460.10">
    <property type="entry name" value="Beta Polymerase, domain 2"/>
    <property type="match status" value="1"/>
</dbReference>
<dbReference type="InterPro" id="IPR007685">
    <property type="entry name" value="RelA_SpoT"/>
</dbReference>
<dbReference type="Proteomes" id="UP000294581">
    <property type="component" value="Unassembled WGS sequence"/>
</dbReference>
<dbReference type="UniPathway" id="UPA00908">
    <property type="reaction ID" value="UER00884"/>
</dbReference>
<comment type="pathway">
    <text evidence="1">Purine metabolism; ppGpp biosynthesis; ppGpp from GTP: step 1/2.</text>
</comment>
<keyword evidence="5" id="KW-1185">Reference proteome</keyword>
<dbReference type="InterPro" id="IPR052366">
    <property type="entry name" value="GTP_Pyrophosphokinase"/>
</dbReference>
<feature type="coiled-coil region" evidence="2">
    <location>
        <begin position="185"/>
        <end position="212"/>
    </location>
</feature>
<evidence type="ECO:0000259" key="3">
    <source>
        <dbReference type="SMART" id="SM00954"/>
    </source>
</evidence>
<dbReference type="SMART" id="SM00954">
    <property type="entry name" value="RelA_SpoT"/>
    <property type="match status" value="1"/>
</dbReference>
<dbReference type="AlphaFoldDB" id="A0A4R8LGR9"/>
<evidence type="ECO:0000313" key="4">
    <source>
        <dbReference type="EMBL" id="TDY42333.1"/>
    </source>
</evidence>
<feature type="domain" description="RelA/SpoT" evidence="3">
    <location>
        <begin position="45"/>
        <end position="170"/>
    </location>
</feature>
<dbReference type="InterPro" id="IPR043519">
    <property type="entry name" value="NT_sf"/>
</dbReference>
<name>A0A4R8LGR9_9BACL</name>
<dbReference type="EMBL" id="SORF01000016">
    <property type="protein sequence ID" value="TDY42333.1"/>
    <property type="molecule type" value="Genomic_DNA"/>
</dbReference>
<evidence type="ECO:0000256" key="1">
    <source>
        <dbReference type="ARBA" id="ARBA00004976"/>
    </source>
</evidence>
<dbReference type="PANTHER" id="PTHR47837:SF1">
    <property type="entry name" value="GTP PYROPHOSPHOKINASE YJBM"/>
    <property type="match status" value="1"/>
</dbReference>
<dbReference type="SUPFAM" id="SSF81301">
    <property type="entry name" value="Nucleotidyltransferase"/>
    <property type="match status" value="1"/>
</dbReference>
<gene>
    <name evidence="4" type="ORF">C7445_11611</name>
</gene>
<keyword evidence="2" id="KW-0175">Coiled coil</keyword>
<dbReference type="CDD" id="cd05399">
    <property type="entry name" value="NT_Rel-Spo_like"/>
    <property type="match status" value="1"/>
</dbReference>
<protein>
    <submittedName>
        <fullName evidence="4">PpGpp synthetase/RelA/SpoT-type nucleotidyltransferase</fullName>
    </submittedName>
</protein>
<reference evidence="4 5" key="1">
    <citation type="submission" date="2019-03" db="EMBL/GenBank/DDBJ databases">
        <title>Genomic Encyclopedia of Type Strains, Phase IV (KMG-IV): sequencing the most valuable type-strain genomes for metagenomic binning, comparative biology and taxonomic classification.</title>
        <authorList>
            <person name="Goeker M."/>
        </authorList>
    </citation>
    <scope>NUCLEOTIDE SEQUENCE [LARGE SCALE GENOMIC DNA]</scope>
    <source>
        <strain evidence="4 5">DSM 17974</strain>
    </source>
</reference>
<dbReference type="GO" id="GO:0016740">
    <property type="term" value="F:transferase activity"/>
    <property type="evidence" value="ECO:0007669"/>
    <property type="project" value="UniProtKB-KW"/>
</dbReference>
<comment type="caution">
    <text evidence="4">The sequence shown here is derived from an EMBL/GenBank/DDBJ whole genome shotgun (WGS) entry which is preliminary data.</text>
</comment>
<dbReference type="OrthoDB" id="9789634at2"/>
<dbReference type="PANTHER" id="PTHR47837">
    <property type="entry name" value="GTP PYROPHOSPHOKINASE YJBM"/>
    <property type="match status" value="1"/>
</dbReference>
<dbReference type="RefSeq" id="WP_134160860.1">
    <property type="nucleotide sequence ID" value="NZ_BSUS01000001.1"/>
</dbReference>
<evidence type="ECO:0000313" key="5">
    <source>
        <dbReference type="Proteomes" id="UP000294581"/>
    </source>
</evidence>
<proteinExistence type="predicted"/>
<organism evidence="4 5">
    <name type="scientific">Alicyclobacillus sacchari</name>
    <dbReference type="NCBI Taxonomy" id="392010"/>
    <lineage>
        <taxon>Bacteria</taxon>
        <taxon>Bacillati</taxon>
        <taxon>Bacillota</taxon>
        <taxon>Bacilli</taxon>
        <taxon>Bacillales</taxon>
        <taxon>Alicyclobacillaceae</taxon>
        <taxon>Alicyclobacillus</taxon>
    </lineage>
</organism>
<sequence>MLLETAKEAYDGMRSVYEDFCLFLSRELSQLVDNQGVKLAVPIHFRVKTWDSIVEKYQRRNITEFSLDQISDLVGLRIVVMFSSDIKPVLDSISQSLVVTQVEDTSSRLDESQFGYGSVHLLVSLPDHWTDVPTNVRFKGLSAEVQLRTMSQHTWAAASHSLQYKHEQDVPRELRRSMTRIAALLEIVDTEYERLLHEREQYLQQISLEQSQLNVDTLRLLTNEYLPQRNEDSPEDYSELLEQVLFMGIRTTHELKTVLEKNVNQAIEHDVDTARKIVNGEAPELNDYLERAKRGYFHSKTGLVRYILELEFGTEKVMEYWDYFYAKYAPLGDNE</sequence>
<keyword evidence="4" id="KW-0808">Transferase</keyword>
<dbReference type="GO" id="GO:0015970">
    <property type="term" value="P:guanosine tetraphosphate biosynthetic process"/>
    <property type="evidence" value="ECO:0007669"/>
    <property type="project" value="UniProtKB-UniPathway"/>
</dbReference>